<gene>
    <name evidence="1" type="ORF">KIL84_017585</name>
</gene>
<reference evidence="1" key="1">
    <citation type="submission" date="2021-09" db="EMBL/GenBank/DDBJ databases">
        <title>The genome of Mauremys mutica provides insights into the evolution of semi-aquatic lifestyle.</title>
        <authorList>
            <person name="Gong S."/>
            <person name="Gao Y."/>
        </authorList>
    </citation>
    <scope>NUCLEOTIDE SEQUENCE</scope>
    <source>
        <strain evidence="1">MM-2020</strain>
        <tissue evidence="1">Muscle</tissue>
    </source>
</reference>
<comment type="caution">
    <text evidence="1">The sequence shown here is derived from an EMBL/GenBank/DDBJ whole genome shotgun (WGS) entry which is preliminary data.</text>
</comment>
<protein>
    <submittedName>
        <fullName evidence="1">Uncharacterized protein</fullName>
    </submittedName>
</protein>
<evidence type="ECO:0000313" key="2">
    <source>
        <dbReference type="Proteomes" id="UP000827986"/>
    </source>
</evidence>
<name>A0A9D4AYR7_9SAUR</name>
<accession>A0A9D4AYR7</accession>
<dbReference type="AlphaFoldDB" id="A0A9D4AYR7"/>
<dbReference type="Proteomes" id="UP000827986">
    <property type="component" value="Unassembled WGS sequence"/>
</dbReference>
<feature type="non-terminal residue" evidence="1">
    <location>
        <position position="1"/>
    </location>
</feature>
<feature type="non-terminal residue" evidence="1">
    <location>
        <position position="72"/>
    </location>
</feature>
<sequence>TEGIKYGLLHDNNETKNAIASCTSNVIEENSLSINCTSSCAADNMYVIVGKHKSIYQKLNQLNDRMIQDESA</sequence>
<evidence type="ECO:0000313" key="1">
    <source>
        <dbReference type="EMBL" id="KAH1173746.1"/>
    </source>
</evidence>
<proteinExistence type="predicted"/>
<organism evidence="1 2">
    <name type="scientific">Mauremys mutica</name>
    <name type="common">yellowpond turtle</name>
    <dbReference type="NCBI Taxonomy" id="74926"/>
    <lineage>
        <taxon>Eukaryota</taxon>
        <taxon>Metazoa</taxon>
        <taxon>Chordata</taxon>
        <taxon>Craniata</taxon>
        <taxon>Vertebrata</taxon>
        <taxon>Euteleostomi</taxon>
        <taxon>Archelosauria</taxon>
        <taxon>Testudinata</taxon>
        <taxon>Testudines</taxon>
        <taxon>Cryptodira</taxon>
        <taxon>Durocryptodira</taxon>
        <taxon>Testudinoidea</taxon>
        <taxon>Geoemydidae</taxon>
        <taxon>Geoemydinae</taxon>
        <taxon>Mauremys</taxon>
    </lineage>
</organism>
<keyword evidence="2" id="KW-1185">Reference proteome</keyword>
<dbReference type="EMBL" id="JAHDVG010000482">
    <property type="protein sequence ID" value="KAH1173746.1"/>
    <property type="molecule type" value="Genomic_DNA"/>
</dbReference>